<dbReference type="Pfam" id="PF02886">
    <property type="entry name" value="LBP_BPI_CETP_C"/>
    <property type="match status" value="1"/>
</dbReference>
<keyword evidence="1" id="KW-0929">Antimicrobial</keyword>
<dbReference type="AlphaFoldDB" id="A0A8B7PZD3"/>
<dbReference type="InterPro" id="IPR017943">
    <property type="entry name" value="Bactericidal_perm-incr_a/b_dom"/>
</dbReference>
<dbReference type="GO" id="GO:0001530">
    <property type="term" value="F:lipopolysaccharide binding"/>
    <property type="evidence" value="ECO:0007669"/>
    <property type="project" value="TreeGrafter"/>
</dbReference>
<keyword evidence="1" id="KW-0964">Secreted</keyword>
<dbReference type="PANTHER" id="PTHR10504">
    <property type="entry name" value="BACTERICIDAL PERMEABILITY-INCREASING BPI PROTEIN-RELATED"/>
    <property type="match status" value="1"/>
</dbReference>
<dbReference type="GeneID" id="109372129"/>
<dbReference type="Proteomes" id="UP000694851">
    <property type="component" value="Unplaced"/>
</dbReference>
<dbReference type="GO" id="GO:0006953">
    <property type="term" value="P:acute-phase response"/>
    <property type="evidence" value="ECO:0007669"/>
    <property type="project" value="TreeGrafter"/>
</dbReference>
<evidence type="ECO:0000256" key="1">
    <source>
        <dbReference type="RuleBase" id="RU369039"/>
    </source>
</evidence>
<evidence type="ECO:0000259" key="2">
    <source>
        <dbReference type="SMART" id="SM00329"/>
    </source>
</evidence>
<dbReference type="PANTHER" id="PTHR10504:SF76">
    <property type="entry name" value="BACTERICIDAL PERMEABILITY-INCREASING PROTEIN"/>
    <property type="match status" value="1"/>
</dbReference>
<reference evidence="4" key="1">
    <citation type="submission" date="2025-08" db="UniProtKB">
        <authorList>
            <consortium name="RefSeq"/>
        </authorList>
    </citation>
    <scope>IDENTIFICATION</scope>
    <source>
        <tissue evidence="4">Muscle</tissue>
    </source>
</reference>
<accession>A0A8B7PZD3</accession>
<feature type="domain" description="Lipid-binding serum glycoprotein C-terminal" evidence="2">
    <location>
        <begin position="31"/>
        <end position="224"/>
    </location>
</feature>
<keyword evidence="1" id="KW-0044">Antibiotic</keyword>
<evidence type="ECO:0000313" key="4">
    <source>
        <dbReference type="RefSeq" id="XP_019480608.1"/>
    </source>
</evidence>
<dbReference type="GO" id="GO:0031663">
    <property type="term" value="P:lipopolysaccharide-mediated signaling pathway"/>
    <property type="evidence" value="ECO:0007669"/>
    <property type="project" value="TreeGrafter"/>
</dbReference>
<dbReference type="GO" id="GO:0050829">
    <property type="term" value="P:defense response to Gram-negative bacterium"/>
    <property type="evidence" value="ECO:0007669"/>
    <property type="project" value="UniProtKB-UniRule"/>
</dbReference>
<protein>
    <recommendedName>
        <fullName evidence="1">Bactericidal permeability-increasing protein</fullName>
        <shortName evidence="1">BPI</shortName>
    </recommendedName>
</protein>
<dbReference type="Gene3D" id="3.15.20.10">
    <property type="entry name" value="Bactericidal permeability-increasing protein, domain 2"/>
    <property type="match status" value="1"/>
</dbReference>
<dbReference type="GO" id="GO:0045087">
    <property type="term" value="P:innate immune response"/>
    <property type="evidence" value="ECO:0007669"/>
    <property type="project" value="UniProtKB-UniRule"/>
</dbReference>
<dbReference type="GO" id="GO:0005615">
    <property type="term" value="C:extracellular space"/>
    <property type="evidence" value="ECO:0007669"/>
    <property type="project" value="UniProtKB-UniRule"/>
</dbReference>
<dbReference type="InterPro" id="IPR032942">
    <property type="entry name" value="BPI/LBP/Plunc"/>
</dbReference>
<organism evidence="3 4">
    <name type="scientific">Hipposideros armiger</name>
    <name type="common">Great Himalayan leaf-nosed bat</name>
    <dbReference type="NCBI Taxonomy" id="186990"/>
    <lineage>
        <taxon>Eukaryota</taxon>
        <taxon>Metazoa</taxon>
        <taxon>Chordata</taxon>
        <taxon>Craniata</taxon>
        <taxon>Vertebrata</taxon>
        <taxon>Euteleostomi</taxon>
        <taxon>Mammalia</taxon>
        <taxon>Eutheria</taxon>
        <taxon>Laurasiatheria</taxon>
        <taxon>Chiroptera</taxon>
        <taxon>Yinpterochiroptera</taxon>
        <taxon>Rhinolophoidea</taxon>
        <taxon>Hipposideridae</taxon>
        <taxon>Hipposideros</taxon>
    </lineage>
</organism>
<dbReference type="InterPro" id="IPR001124">
    <property type="entry name" value="Lipid-bd_serum_glycop_C"/>
</dbReference>
<comment type="subunit">
    <text evidence="1">Monomer. Homodimer; disulfide-linked.</text>
</comment>
<dbReference type="SMART" id="SM00329">
    <property type="entry name" value="BPI2"/>
    <property type="match status" value="1"/>
</dbReference>
<dbReference type="RefSeq" id="XP_019480608.1">
    <property type="nucleotide sequence ID" value="XM_019625063.1"/>
</dbReference>
<evidence type="ECO:0000313" key="3">
    <source>
        <dbReference type="Proteomes" id="UP000694851"/>
    </source>
</evidence>
<dbReference type="OrthoDB" id="10255543at2759"/>
<keyword evidence="3" id="KW-1185">Reference proteome</keyword>
<gene>
    <name evidence="4" type="primary">LOC109372129</name>
</gene>
<keyword evidence="1" id="KW-1015">Disulfide bond</keyword>
<keyword evidence="1" id="KW-0732">Signal</keyword>
<name>A0A8B7PZD3_HIPAR</name>
<keyword evidence="1" id="KW-0325">Glycoprotein</keyword>
<dbReference type="SUPFAM" id="SSF55394">
    <property type="entry name" value="Bactericidal permeability-increasing protein, BPI"/>
    <property type="match status" value="1"/>
</dbReference>
<comment type="function">
    <text evidence="1">The cytotoxic action of BPI is limited to many species of Gram-negative bacteria; this specificity may be explained by a strong affinity of the very basic N-terminal half for the negatively charged lipopolysaccharides that are unique to the Gram-negative bacterial outer envelope.</text>
</comment>
<proteinExistence type="predicted"/>
<dbReference type="GO" id="GO:0002281">
    <property type="term" value="P:macrophage activation involved in immune response"/>
    <property type="evidence" value="ECO:0007669"/>
    <property type="project" value="TreeGrafter"/>
</dbReference>
<dbReference type="KEGG" id="hai:109372129"/>
<comment type="subcellular location">
    <subcellularLocation>
        <location evidence="1">Secreted</location>
    </subcellularLocation>
</comment>
<comment type="domain">
    <text evidence="1">The N- and C-terminal barrels adopt an identical fold despite having only 13% of conserved residues.</text>
</comment>
<keyword evidence="1" id="KW-0391">Immunity</keyword>
<sequence>MNFTIRNEHIQNLTTFVNNQSTSEWWTPSCPTSKSTPFTTMISCFSSSFLLTLLQIPLNSPIHLHTKSFGVMIPQLASLYPNMELVLEMSPESAPFLMFTPGNVTLMPVMNVQICALLPDSSELKPLFQLRVRTNVSATINVSSSRISGSLTPGSKLKLELIRSNIGFFSVNLMESVFNYYATYLVYPSINAKLKEGFPLPLLKDIYISSIKFQIYENFLLLGAKIED</sequence>
<dbReference type="GO" id="GO:0050830">
    <property type="term" value="P:defense response to Gram-positive bacterium"/>
    <property type="evidence" value="ECO:0007669"/>
    <property type="project" value="TreeGrafter"/>
</dbReference>
<comment type="domain">
    <text evidence="1">The N-terminal region may be exposed to the interior of the granule, whereas the C-terminal portion may be embedded in the membrane. During phagocytosis and degranulation, proteases may be released and activated and cleave BPI at the junction of the N- and C-terminal portions of the molecule, providing controlled release of the N-terminal antibacterial fragment when bacteria are ingested.</text>
</comment>
<keyword evidence="1" id="KW-0399">Innate immunity</keyword>
<dbReference type="GO" id="GO:0043032">
    <property type="term" value="P:positive regulation of macrophage activation"/>
    <property type="evidence" value="ECO:0007669"/>
    <property type="project" value="TreeGrafter"/>
</dbReference>